<dbReference type="InterPro" id="IPR016084">
    <property type="entry name" value="Haem_Oase-like_multi-hlx"/>
</dbReference>
<keyword evidence="3" id="KW-1185">Reference proteome</keyword>
<dbReference type="PANTHER" id="PTHR43198">
    <property type="entry name" value="BIFUNCTIONAL TH2 PROTEIN"/>
    <property type="match status" value="1"/>
</dbReference>
<evidence type="ECO:0000259" key="1">
    <source>
        <dbReference type="Pfam" id="PF03070"/>
    </source>
</evidence>
<evidence type="ECO:0000313" key="3">
    <source>
        <dbReference type="Proteomes" id="UP000027463"/>
    </source>
</evidence>
<protein>
    <submittedName>
        <fullName evidence="2">Transcriptional regulator</fullName>
    </submittedName>
</protein>
<evidence type="ECO:0000313" key="2">
    <source>
        <dbReference type="EMBL" id="KEO53742.1"/>
    </source>
</evidence>
<dbReference type="CDD" id="cd19358">
    <property type="entry name" value="TenA_E_Spr0628-like"/>
    <property type="match status" value="1"/>
</dbReference>
<feature type="domain" description="Thiaminase-2/PQQC" evidence="1">
    <location>
        <begin position="73"/>
        <end position="274"/>
    </location>
</feature>
<dbReference type="SUPFAM" id="SSF48613">
    <property type="entry name" value="Heme oxygenase-like"/>
    <property type="match status" value="1"/>
</dbReference>
<name>A0ABR4TM74_9PROT</name>
<dbReference type="EMBL" id="AUNC01000034">
    <property type="protein sequence ID" value="KEO53742.1"/>
    <property type="molecule type" value="Genomic_DNA"/>
</dbReference>
<comment type="caution">
    <text evidence="2">The sequence shown here is derived from an EMBL/GenBank/DDBJ whole genome shotgun (WGS) entry which is preliminary data.</text>
</comment>
<reference evidence="2 3" key="1">
    <citation type="submission" date="2013-07" db="EMBL/GenBank/DDBJ databases">
        <title>Thalassospira permensis NBRC 106175 Genome Sequencing.</title>
        <authorList>
            <person name="Lai Q."/>
            <person name="Shao Z."/>
        </authorList>
    </citation>
    <scope>NUCLEOTIDE SEQUENCE [LARGE SCALE GENOMIC DNA]</scope>
    <source>
        <strain evidence="2 3">NBRC 106175</strain>
    </source>
</reference>
<dbReference type="Proteomes" id="UP000027463">
    <property type="component" value="Unassembled WGS sequence"/>
</dbReference>
<accession>A0ABR4TM74</accession>
<dbReference type="InterPro" id="IPR004305">
    <property type="entry name" value="Thiaminase-2/PQQC"/>
</dbReference>
<dbReference type="InterPro" id="IPR050967">
    <property type="entry name" value="Thiamine_Salvage_TenA"/>
</dbReference>
<organism evidence="2 3">
    <name type="scientific">Thalassospira permensis NBRC 106175</name>
    <dbReference type="NCBI Taxonomy" id="1353532"/>
    <lineage>
        <taxon>Bacteria</taxon>
        <taxon>Pseudomonadati</taxon>
        <taxon>Pseudomonadota</taxon>
        <taxon>Alphaproteobacteria</taxon>
        <taxon>Rhodospirillales</taxon>
        <taxon>Thalassospiraceae</taxon>
        <taxon>Thalassospira</taxon>
    </lineage>
</organism>
<dbReference type="Pfam" id="PF03070">
    <property type="entry name" value="TENA_THI-4"/>
    <property type="match status" value="1"/>
</dbReference>
<gene>
    <name evidence="2" type="ORF">SMB34_06720</name>
</gene>
<dbReference type="PANTHER" id="PTHR43198:SF2">
    <property type="entry name" value="SI:CH1073-67J19.1-RELATED"/>
    <property type="match status" value="1"/>
</dbReference>
<proteinExistence type="predicted"/>
<dbReference type="Gene3D" id="1.20.910.10">
    <property type="entry name" value="Heme oxygenase-like"/>
    <property type="match status" value="1"/>
</dbReference>
<sequence>MIHRNAMHKTARLRSFPARAKPLSNQNFWGWIMTDNVASQPENASTPDWPVWQAQNPAGTFSQWLKACVADDWHKVTHHPFTDAWGKAAVPDRNLKNYLIQDHRFIDRFVALLAGAVSRAPTLPDRIPACQFLALLTGPENTYFERSLDALGVTEQERREMPDWDVTSAFKDLMRTAMESNDYASMLAVLAVAEGTYLGWADRVHNEIESHPKEFWYAEWLDLHIGTYFESVVAFLNDQLDKTGPTLDDTARANCLSCFRKATQLEVRFFDAAWGSQT</sequence>